<evidence type="ECO:0008006" key="3">
    <source>
        <dbReference type="Google" id="ProtNLM"/>
    </source>
</evidence>
<dbReference type="EMBL" id="VWXC01000001">
    <property type="protein sequence ID" value="NIG17385.1"/>
    <property type="molecule type" value="Genomic_DNA"/>
</dbReference>
<dbReference type="RefSeq" id="WP_166718780.1">
    <property type="nucleotide sequence ID" value="NZ_VWXC01000001.1"/>
</dbReference>
<comment type="caution">
    <text evidence="1">The sequence shown here is derived from an EMBL/GenBank/DDBJ whole genome shotgun (WGS) entry which is preliminary data.</text>
</comment>
<dbReference type="Proteomes" id="UP001515780">
    <property type="component" value="Unassembled WGS sequence"/>
</dbReference>
<name>A0ABX0RIB0_9GAMM</name>
<organism evidence="1 2">
    <name type="scientific">Candidatus Pantoea communis</name>
    <dbReference type="NCBI Taxonomy" id="2608354"/>
    <lineage>
        <taxon>Bacteria</taxon>
        <taxon>Pseudomonadati</taxon>
        <taxon>Pseudomonadota</taxon>
        <taxon>Gammaproteobacteria</taxon>
        <taxon>Enterobacterales</taxon>
        <taxon>Erwiniaceae</taxon>
        <taxon>Pantoea</taxon>
    </lineage>
</organism>
<evidence type="ECO:0000313" key="1">
    <source>
        <dbReference type="EMBL" id="NIG17385.1"/>
    </source>
</evidence>
<reference evidence="1 2" key="1">
    <citation type="journal article" date="2019" name="bioRxiv">
        <title>Bacteria contribute to plant secondary compound degradation in a generalist herbivore system.</title>
        <authorList>
            <person name="Francoeur C.B."/>
            <person name="Khadempour L."/>
            <person name="Moreira-Soto R.D."/>
            <person name="Gotting K."/>
            <person name="Book A.J."/>
            <person name="Pinto-Tomas A.A."/>
            <person name="Keefover-Ring K."/>
            <person name="Currie C.R."/>
        </authorList>
    </citation>
    <scope>NUCLEOTIDE SEQUENCE [LARGE SCALE GENOMIC DNA]</scope>
    <source>
        <strain evidence="1">Al-1710</strain>
    </source>
</reference>
<accession>A0ABX0RIB0</accession>
<evidence type="ECO:0000313" key="2">
    <source>
        <dbReference type="Proteomes" id="UP001515780"/>
    </source>
</evidence>
<protein>
    <recommendedName>
        <fullName evidence="3">Effector protein</fullName>
    </recommendedName>
</protein>
<dbReference type="InterPro" id="IPR028208">
    <property type="entry name" value="Effector_pro_NleD-like"/>
</dbReference>
<proteinExistence type="predicted"/>
<gene>
    <name evidence="1" type="ORF">F3J37_01660</name>
</gene>
<dbReference type="Gene3D" id="3.90.1240.10">
    <property type="entry name" value="Metalloproteases ('zincins'), catalytic domain like"/>
    <property type="match status" value="1"/>
</dbReference>
<dbReference type="Pfam" id="PF14891">
    <property type="entry name" value="Peptidase_M91"/>
    <property type="match status" value="1"/>
</dbReference>
<keyword evidence="2" id="KW-1185">Reference proteome</keyword>
<sequence length="206" mass="24046">MYEITSSRVSSVIDLYHNNELTHYKMESSLMKIYSRPNGKRLIDEITQRAGNDKKIRVFIDYEQPTLTYGHLNDKQRRENDIDMFSPFYMDVISAEQISHKPGLFRKGKGVGSTIRWNPNDQLDDKKNEISNEELEKKTFVGLAHELVHSLRKLKGTSKANEFNLYPNHHGKDEERRAIGIGRHHFKKLSENAIRLEHGLPRRDSI</sequence>